<evidence type="ECO:0000313" key="15">
    <source>
        <dbReference type="EMBL" id="JAI60615.1"/>
    </source>
</evidence>
<dbReference type="PANTHER" id="PTHR10584:SF166">
    <property type="entry name" value="RIBOKINASE"/>
    <property type="match status" value="1"/>
</dbReference>
<dbReference type="GO" id="GO:0005524">
    <property type="term" value="F:ATP binding"/>
    <property type="evidence" value="ECO:0007669"/>
    <property type="project" value="UniProtKB-UniRule"/>
</dbReference>
<dbReference type="GO" id="GO:0046872">
    <property type="term" value="F:metal ion binding"/>
    <property type="evidence" value="ECO:0007669"/>
    <property type="project" value="UniProtKB-KW"/>
</dbReference>
<feature type="binding site" evidence="13">
    <location>
        <position position="300"/>
    </location>
    <ligand>
        <name>K(+)</name>
        <dbReference type="ChEBI" id="CHEBI:29103"/>
    </ligand>
</feature>
<feature type="binding site" evidence="13">
    <location>
        <begin position="227"/>
        <end position="232"/>
    </location>
    <ligand>
        <name>ATP</name>
        <dbReference type="ChEBI" id="CHEBI:30616"/>
    </ligand>
</feature>
<dbReference type="Gene3D" id="3.40.1190.20">
    <property type="match status" value="1"/>
</dbReference>
<comment type="similarity">
    <text evidence="1">Belongs to the carbohydrate kinase pfkB family.</text>
</comment>
<evidence type="ECO:0000259" key="14">
    <source>
        <dbReference type="Pfam" id="PF00294"/>
    </source>
</evidence>
<dbReference type="EMBL" id="GDRN01089666">
    <property type="protein sequence ID" value="JAI60615.1"/>
    <property type="molecule type" value="Transcribed_RNA"/>
</dbReference>
<feature type="binding site" evidence="13">
    <location>
        <begin position="45"/>
        <end position="49"/>
    </location>
    <ligand>
        <name>substrate</name>
    </ligand>
</feature>
<protein>
    <recommendedName>
        <fullName evidence="3 13">Ribokinase</fullName>
        <shortName evidence="13">RK</shortName>
        <ecNumber evidence="2 13">2.7.1.15</ecNumber>
    </recommendedName>
</protein>
<feature type="binding site" evidence="13">
    <location>
        <position position="296"/>
    </location>
    <ligand>
        <name>K(+)</name>
        <dbReference type="ChEBI" id="CHEBI:29103"/>
    </ligand>
</feature>
<keyword evidence="10 13" id="KW-0460">Magnesium</keyword>
<reference evidence="15" key="1">
    <citation type="submission" date="2015-09" db="EMBL/GenBank/DDBJ databases">
        <title>Scylla olivacea transcriptome.</title>
        <authorList>
            <person name="Ikhwanuddin M."/>
        </authorList>
    </citation>
    <scope>NUCLEOTIDE SEQUENCE</scope>
</reference>
<dbReference type="NCBIfam" id="TIGR02152">
    <property type="entry name" value="D_ribokin_bact"/>
    <property type="match status" value="1"/>
</dbReference>
<keyword evidence="9 13" id="KW-0067">ATP-binding</keyword>
<dbReference type="HAMAP" id="MF_01987">
    <property type="entry name" value="Ribokinase"/>
    <property type="match status" value="1"/>
</dbReference>
<feature type="binding site" evidence="13">
    <location>
        <position position="255"/>
    </location>
    <ligand>
        <name>K(+)</name>
        <dbReference type="ChEBI" id="CHEBI:29103"/>
    </ligand>
</feature>
<comment type="catalytic activity">
    <reaction evidence="13">
        <text>D-ribose + ATP = D-ribose 5-phosphate + ADP + H(+)</text>
        <dbReference type="Rhea" id="RHEA:13697"/>
        <dbReference type="ChEBI" id="CHEBI:15378"/>
        <dbReference type="ChEBI" id="CHEBI:30616"/>
        <dbReference type="ChEBI" id="CHEBI:47013"/>
        <dbReference type="ChEBI" id="CHEBI:78346"/>
        <dbReference type="ChEBI" id="CHEBI:456216"/>
        <dbReference type="EC" id="2.7.1.15"/>
    </reaction>
</comment>
<evidence type="ECO:0000256" key="12">
    <source>
        <dbReference type="ARBA" id="ARBA00023277"/>
    </source>
</evidence>
<keyword evidence="8 13" id="KW-0418">Kinase</keyword>
<dbReference type="CDD" id="cd01174">
    <property type="entry name" value="ribokinase"/>
    <property type="match status" value="1"/>
</dbReference>
<sequence>MMAGKTTPKVVVVGSCMTDLISYTPRLPQPGETLHGHKFSVGFGGKGANQCVAATRLGANAAMVAMVGDDSFGQNYLENFKNNNVDTSFVRVTKEAATGVAPIVVDDTGENCIIIVAGANLKLTSSNVEQAEDVIKDASVLVCQGEITPAATLTALRLARSHEVKTLMNAAPADPFLDAAIIEHSDIFCVNEIEAEVLTKLKVKTRKDAEQAAESLLKRGCKSVIITLGGDGAVYSTAEGHTHIAAETVTPVDTTGAGDAFVGALAYYLAYHSHLVMAEMLQRSCQVATASVLAPGTQTSYPTREQLPSHLFS</sequence>
<evidence type="ECO:0000256" key="13">
    <source>
        <dbReference type="HAMAP-Rule" id="MF_03215"/>
    </source>
</evidence>
<keyword evidence="6 13" id="KW-0479">Metal-binding</keyword>
<feature type="binding site" evidence="13">
    <location>
        <begin position="258"/>
        <end position="259"/>
    </location>
    <ligand>
        <name>ATP</name>
        <dbReference type="ChEBI" id="CHEBI:30616"/>
    </ligand>
</feature>
<dbReference type="SUPFAM" id="SSF53613">
    <property type="entry name" value="Ribokinase-like"/>
    <property type="match status" value="1"/>
</dbReference>
<dbReference type="EC" id="2.7.1.15" evidence="2 13"/>
<evidence type="ECO:0000256" key="11">
    <source>
        <dbReference type="ARBA" id="ARBA00022958"/>
    </source>
</evidence>
<keyword evidence="4 13" id="KW-0963">Cytoplasm</keyword>
<dbReference type="EMBL" id="GDRN01089668">
    <property type="protein sequence ID" value="JAI60614.1"/>
    <property type="molecule type" value="Transcribed_RNA"/>
</dbReference>
<dbReference type="GO" id="GO:0004747">
    <property type="term" value="F:ribokinase activity"/>
    <property type="evidence" value="ECO:0007669"/>
    <property type="project" value="UniProtKB-UniRule"/>
</dbReference>
<comment type="caution">
    <text evidence="13">Lacks conserved residue(s) required for the propagation of feature annotation.</text>
</comment>
<dbReference type="InterPro" id="IPR002173">
    <property type="entry name" value="Carboh/pur_kinase_PfkB_CS"/>
</dbReference>
<dbReference type="InterPro" id="IPR029056">
    <property type="entry name" value="Ribokinase-like"/>
</dbReference>
<dbReference type="GO" id="GO:0005634">
    <property type="term" value="C:nucleus"/>
    <property type="evidence" value="ECO:0007669"/>
    <property type="project" value="UniProtKB-SubCell"/>
</dbReference>
<comment type="subcellular location">
    <subcellularLocation>
        <location evidence="13">Cytoplasm</location>
    </subcellularLocation>
    <subcellularLocation>
        <location evidence="13">Nucleus</location>
    </subcellularLocation>
</comment>
<comment type="subunit">
    <text evidence="13">Homodimer.</text>
</comment>
<keyword evidence="7 13" id="KW-0547">Nucleotide-binding</keyword>
<evidence type="ECO:0000256" key="10">
    <source>
        <dbReference type="ARBA" id="ARBA00022842"/>
    </source>
</evidence>
<evidence type="ECO:0000256" key="6">
    <source>
        <dbReference type="ARBA" id="ARBA00022723"/>
    </source>
</evidence>
<evidence type="ECO:0000256" key="5">
    <source>
        <dbReference type="ARBA" id="ARBA00022679"/>
    </source>
</evidence>
<comment type="pathway">
    <text evidence="13">Carbohydrate metabolism; D-ribose degradation; D-ribose 5-phosphate from beta-D-ribopyranose: step 2/2.</text>
</comment>
<comment type="similarity">
    <text evidence="13">Belongs to the carbohydrate kinase PfkB family. Ribokinase subfamily.</text>
</comment>
<feature type="binding site" evidence="13">
    <location>
        <position position="294"/>
    </location>
    <ligand>
        <name>K(+)</name>
        <dbReference type="ChEBI" id="CHEBI:29103"/>
    </ligand>
</feature>
<dbReference type="PROSITE" id="PS00584">
    <property type="entry name" value="PFKB_KINASES_2"/>
    <property type="match status" value="1"/>
</dbReference>
<feature type="binding site" evidence="13">
    <location>
        <position position="253"/>
    </location>
    <ligand>
        <name>K(+)</name>
        <dbReference type="ChEBI" id="CHEBI:29103"/>
    </ligand>
</feature>
<feature type="domain" description="Carbohydrate kinase PfkB" evidence="14">
    <location>
        <begin position="9"/>
        <end position="304"/>
    </location>
</feature>
<dbReference type="InterPro" id="IPR011611">
    <property type="entry name" value="PfkB_dom"/>
</dbReference>
<dbReference type="InterPro" id="IPR002139">
    <property type="entry name" value="Ribo/fructo_kinase"/>
</dbReference>
<feature type="binding site" evidence="13">
    <location>
        <position position="291"/>
    </location>
    <ligand>
        <name>K(+)</name>
        <dbReference type="ChEBI" id="CHEBI:29103"/>
    </ligand>
</feature>
<evidence type="ECO:0000256" key="3">
    <source>
        <dbReference type="ARBA" id="ARBA00016943"/>
    </source>
</evidence>
<dbReference type="PANTHER" id="PTHR10584">
    <property type="entry name" value="SUGAR KINASE"/>
    <property type="match status" value="1"/>
</dbReference>
<dbReference type="InterPro" id="IPR011877">
    <property type="entry name" value="Ribokinase"/>
</dbReference>
<evidence type="ECO:0000256" key="9">
    <source>
        <dbReference type="ARBA" id="ARBA00022840"/>
    </source>
</evidence>
<proteinExistence type="inferred from homology"/>
<evidence type="ECO:0000256" key="1">
    <source>
        <dbReference type="ARBA" id="ARBA00005380"/>
    </source>
</evidence>
<keyword evidence="11 13" id="KW-0630">Potassium</keyword>
<evidence type="ECO:0000256" key="7">
    <source>
        <dbReference type="ARBA" id="ARBA00022741"/>
    </source>
</evidence>
<dbReference type="Pfam" id="PF00294">
    <property type="entry name" value="PfkB"/>
    <property type="match status" value="1"/>
</dbReference>
<name>A0A0P4VXF9_SCYOL</name>
<feature type="binding site" evidence="13">
    <location>
        <position position="146"/>
    </location>
    <ligand>
        <name>substrate</name>
    </ligand>
</feature>
<feature type="binding site" evidence="13">
    <location>
        <begin position="17"/>
        <end position="19"/>
    </location>
    <ligand>
        <name>substrate</name>
    </ligand>
</feature>
<keyword evidence="5 13" id="KW-0808">Transferase</keyword>
<keyword evidence="13" id="KW-0539">Nucleus</keyword>
<evidence type="ECO:0000256" key="4">
    <source>
        <dbReference type="ARBA" id="ARBA00022490"/>
    </source>
</evidence>
<feature type="binding site" evidence="13">
    <location>
        <position position="191"/>
    </location>
    <ligand>
        <name>ATP</name>
        <dbReference type="ChEBI" id="CHEBI:30616"/>
    </ligand>
</feature>
<dbReference type="GO" id="GO:0019303">
    <property type="term" value="P:D-ribose catabolic process"/>
    <property type="evidence" value="ECO:0007669"/>
    <property type="project" value="UniProtKB-UniRule"/>
</dbReference>
<comment type="activity regulation">
    <text evidence="13">Activated by a monovalent cation that binds near, but not in, the active site. The most likely occupant of the site in vivo is potassium. Ion binding induces a conformational change that may alter substrate affinity.</text>
</comment>
<dbReference type="PRINTS" id="PR00990">
    <property type="entry name" value="RIBOKINASE"/>
</dbReference>
<comment type="cofactor">
    <cofactor evidence="13">
        <name>Mg(2+)</name>
        <dbReference type="ChEBI" id="CHEBI:18420"/>
    </cofactor>
    <text evidence="13">Requires a divalent cation, most likely magnesium in vivo, as an electrophilic catalyst to aid phosphoryl group transfer. It is the chelate of the metal and the nucleotide that is the actual substrate.</text>
</comment>
<feature type="binding site" evidence="13">
    <location>
        <position position="259"/>
    </location>
    <ligand>
        <name>substrate</name>
    </ligand>
</feature>
<comment type="function">
    <text evidence="13">Catalyzes the phosphorylation of ribose at O-5 in a reaction requiring ATP and magnesium. The resulting D-ribose-5-phosphate can then be used either for sythesis of nucleotides, histidine, and tryptophan, or as a component of the pentose phosphate pathway.</text>
</comment>
<dbReference type="FunFam" id="3.40.1190.20:FF:000010">
    <property type="entry name" value="Ribokinase"/>
    <property type="match status" value="1"/>
</dbReference>
<dbReference type="UniPathway" id="UPA00916">
    <property type="reaction ID" value="UER00889"/>
</dbReference>
<keyword evidence="12 13" id="KW-0119">Carbohydrate metabolism</keyword>
<evidence type="ECO:0000256" key="8">
    <source>
        <dbReference type="ARBA" id="ARBA00022777"/>
    </source>
</evidence>
<organism evidence="15">
    <name type="scientific">Scylla olivacea</name>
    <name type="common">Orange mud crab</name>
    <name type="synonym">Cancer olivacea</name>
    <dbReference type="NCBI Taxonomy" id="85551"/>
    <lineage>
        <taxon>Eukaryota</taxon>
        <taxon>Metazoa</taxon>
        <taxon>Ecdysozoa</taxon>
        <taxon>Arthropoda</taxon>
        <taxon>Crustacea</taxon>
        <taxon>Multicrustacea</taxon>
        <taxon>Malacostraca</taxon>
        <taxon>Eumalacostraca</taxon>
        <taxon>Eucarida</taxon>
        <taxon>Decapoda</taxon>
        <taxon>Pleocyemata</taxon>
        <taxon>Brachyura</taxon>
        <taxon>Eubrachyura</taxon>
        <taxon>Portunoidea</taxon>
        <taxon>Portunidae</taxon>
        <taxon>Portuninae</taxon>
        <taxon>Scylla</taxon>
    </lineage>
</organism>
<evidence type="ECO:0000256" key="2">
    <source>
        <dbReference type="ARBA" id="ARBA00012035"/>
    </source>
</evidence>
<feature type="active site" description="Proton acceptor" evidence="13">
    <location>
        <position position="259"/>
    </location>
</feature>
<dbReference type="AlphaFoldDB" id="A0A0P4VXF9"/>
<dbReference type="GO" id="GO:0005829">
    <property type="term" value="C:cytosol"/>
    <property type="evidence" value="ECO:0007669"/>
    <property type="project" value="TreeGrafter"/>
</dbReference>
<accession>A0A0P4VXF9</accession>